<dbReference type="AlphaFoldDB" id="A0A382KVU9"/>
<reference evidence="7" key="1">
    <citation type="submission" date="2018-05" db="EMBL/GenBank/DDBJ databases">
        <authorList>
            <person name="Lanie J.A."/>
            <person name="Ng W.-L."/>
            <person name="Kazmierczak K.M."/>
            <person name="Andrzejewski T.M."/>
            <person name="Davidsen T.M."/>
            <person name="Wayne K.J."/>
            <person name="Tettelin H."/>
            <person name="Glass J.I."/>
            <person name="Rusch D."/>
            <person name="Podicherti R."/>
            <person name="Tsui H.-C.T."/>
            <person name="Winkler M.E."/>
        </authorList>
    </citation>
    <scope>NUCLEOTIDE SEQUENCE</scope>
</reference>
<dbReference type="PROSITE" id="PS50164">
    <property type="entry name" value="GIY_YIG"/>
    <property type="match status" value="1"/>
</dbReference>
<accession>A0A382KVU9</accession>
<dbReference type="InterPro" id="IPR035901">
    <property type="entry name" value="GIY-YIG_endonuc_sf"/>
</dbReference>
<dbReference type="GO" id="GO:0004518">
    <property type="term" value="F:nuclease activity"/>
    <property type="evidence" value="ECO:0007669"/>
    <property type="project" value="UniProtKB-KW"/>
</dbReference>
<dbReference type="GO" id="GO:0006289">
    <property type="term" value="P:nucleotide-excision repair"/>
    <property type="evidence" value="ECO:0007669"/>
    <property type="project" value="InterPro"/>
</dbReference>
<keyword evidence="2" id="KW-0227">DNA damage</keyword>
<keyword evidence="5" id="KW-0234">DNA repair</keyword>
<evidence type="ECO:0000256" key="5">
    <source>
        <dbReference type="ARBA" id="ARBA00023204"/>
    </source>
</evidence>
<dbReference type="GO" id="GO:0009380">
    <property type="term" value="C:excinuclease repair complex"/>
    <property type="evidence" value="ECO:0007669"/>
    <property type="project" value="TreeGrafter"/>
</dbReference>
<feature type="domain" description="GIY-YIG" evidence="6">
    <location>
        <begin position="16"/>
        <end position="94"/>
    </location>
</feature>
<feature type="non-terminal residue" evidence="7">
    <location>
        <position position="308"/>
    </location>
</feature>
<dbReference type="Gene3D" id="3.40.1440.10">
    <property type="entry name" value="GIY-YIG endonuclease"/>
    <property type="match status" value="1"/>
</dbReference>
<dbReference type="SMART" id="SM00465">
    <property type="entry name" value="GIYc"/>
    <property type="match status" value="1"/>
</dbReference>
<evidence type="ECO:0000256" key="4">
    <source>
        <dbReference type="ARBA" id="ARBA00022881"/>
    </source>
</evidence>
<dbReference type="InterPro" id="IPR047296">
    <property type="entry name" value="GIY-YIG_UvrC_Cho"/>
</dbReference>
<keyword evidence="1" id="KW-0963">Cytoplasm</keyword>
<dbReference type="InterPro" id="IPR050066">
    <property type="entry name" value="UvrABC_protein_C"/>
</dbReference>
<evidence type="ECO:0000259" key="6">
    <source>
        <dbReference type="PROSITE" id="PS50164"/>
    </source>
</evidence>
<evidence type="ECO:0000256" key="2">
    <source>
        <dbReference type="ARBA" id="ARBA00022763"/>
    </source>
</evidence>
<dbReference type="InterPro" id="IPR036876">
    <property type="entry name" value="UVR_dom_sf"/>
</dbReference>
<dbReference type="CDD" id="cd10434">
    <property type="entry name" value="GIY-YIG_UvrC_Cho"/>
    <property type="match status" value="1"/>
</dbReference>
<dbReference type="InterPro" id="IPR000305">
    <property type="entry name" value="GIY-YIG_endonuc"/>
</dbReference>
<sequence>MLAANYIKALIQNIPNSSGVYSYYDKSKKLLYVGKAKNLKIRISSYFSKKHEHGKTRVLVSKIADIKYVVVPTEMDALLLENNLIKKHQPRYNVVLKDDKTYPWICIKNEPFPRIFQTRNIVKDGSEYYGPYTSVRLVKTLLEFFHQLYPLRNCTYNLSKKNIKQKKFNVCLEYHIGNCLGGCIGEQTNKDYQIGIAHIRQIIKGDIKSVLVHLKSAMKIFSEKLEYEKSQSVKEKIELLNNYQARSTIVNHKINDVDVFTIVTDNKSAFINYLKINTGAIIQAHTIELKKKLNETKEKLLQLVIVEL</sequence>
<evidence type="ECO:0000256" key="1">
    <source>
        <dbReference type="ARBA" id="ARBA00022490"/>
    </source>
</evidence>
<dbReference type="SUPFAM" id="SSF46600">
    <property type="entry name" value="C-terminal UvrC-binding domain of UvrB"/>
    <property type="match status" value="1"/>
</dbReference>
<dbReference type="SUPFAM" id="SSF82771">
    <property type="entry name" value="GIY-YIG endonuclease"/>
    <property type="match status" value="1"/>
</dbReference>
<keyword evidence="3" id="KW-0228">DNA excision</keyword>
<dbReference type="PANTHER" id="PTHR30562:SF1">
    <property type="entry name" value="UVRABC SYSTEM PROTEIN C"/>
    <property type="match status" value="1"/>
</dbReference>
<protein>
    <recommendedName>
        <fullName evidence="6">GIY-YIG domain-containing protein</fullName>
    </recommendedName>
</protein>
<proteinExistence type="predicted"/>
<dbReference type="FunFam" id="3.40.1440.10:FF:000001">
    <property type="entry name" value="UvrABC system protein C"/>
    <property type="match status" value="1"/>
</dbReference>
<evidence type="ECO:0000256" key="3">
    <source>
        <dbReference type="ARBA" id="ARBA00022769"/>
    </source>
</evidence>
<gene>
    <name evidence="7" type="ORF">METZ01_LOCUS281444</name>
</gene>
<dbReference type="EMBL" id="UINC01083154">
    <property type="protein sequence ID" value="SVC28590.1"/>
    <property type="molecule type" value="Genomic_DNA"/>
</dbReference>
<name>A0A382KVU9_9ZZZZ</name>
<organism evidence="7">
    <name type="scientific">marine metagenome</name>
    <dbReference type="NCBI Taxonomy" id="408172"/>
    <lineage>
        <taxon>unclassified sequences</taxon>
        <taxon>metagenomes</taxon>
        <taxon>ecological metagenomes</taxon>
    </lineage>
</organism>
<keyword evidence="4" id="KW-0267">Excision nuclease</keyword>
<evidence type="ECO:0000313" key="7">
    <source>
        <dbReference type="EMBL" id="SVC28590.1"/>
    </source>
</evidence>
<dbReference type="PANTHER" id="PTHR30562">
    <property type="entry name" value="UVRC/OXIDOREDUCTASE"/>
    <property type="match status" value="1"/>
</dbReference>
<dbReference type="Pfam" id="PF01541">
    <property type="entry name" value="GIY-YIG"/>
    <property type="match status" value="1"/>
</dbReference>